<keyword evidence="7" id="KW-0812">Transmembrane</keyword>
<dbReference type="AlphaFoldDB" id="T0QC58"/>
<evidence type="ECO:0000256" key="2">
    <source>
        <dbReference type="ARBA" id="ARBA00022614"/>
    </source>
</evidence>
<keyword evidence="7" id="KW-1133">Transmembrane helix</keyword>
<dbReference type="InterPro" id="IPR001611">
    <property type="entry name" value="Leu-rich_rpt"/>
</dbReference>
<protein>
    <submittedName>
        <fullName evidence="9">TKL protein kinase</fullName>
    </submittedName>
</protein>
<dbReference type="PRINTS" id="PR00109">
    <property type="entry name" value="TYRKINASE"/>
</dbReference>
<dbReference type="GeneID" id="19947886"/>
<dbReference type="GO" id="GO:0005524">
    <property type="term" value="F:ATP binding"/>
    <property type="evidence" value="ECO:0007669"/>
    <property type="project" value="UniProtKB-UniRule"/>
</dbReference>
<dbReference type="InterPro" id="IPR001245">
    <property type="entry name" value="Ser-Thr/Tyr_kinase_cat_dom"/>
</dbReference>
<dbReference type="InterPro" id="IPR051681">
    <property type="entry name" value="Ser/Thr_Kinases-Pseudokinases"/>
</dbReference>
<dbReference type="Pfam" id="PF07714">
    <property type="entry name" value="PK_Tyr_Ser-Thr"/>
    <property type="match status" value="1"/>
</dbReference>
<proteinExistence type="predicted"/>
<dbReference type="InterPro" id="IPR011009">
    <property type="entry name" value="Kinase-like_dom_sf"/>
</dbReference>
<evidence type="ECO:0000256" key="4">
    <source>
        <dbReference type="ARBA" id="ARBA00022741"/>
    </source>
</evidence>
<keyword evidence="4 6" id="KW-0547">Nucleotide-binding</keyword>
<evidence type="ECO:0000313" key="9">
    <source>
        <dbReference type="EMBL" id="EQC35449.1"/>
    </source>
</evidence>
<dbReference type="Gene3D" id="1.10.510.10">
    <property type="entry name" value="Transferase(Phosphotransferase) domain 1"/>
    <property type="match status" value="1"/>
</dbReference>
<dbReference type="RefSeq" id="XP_008611199.1">
    <property type="nucleotide sequence ID" value="XM_008612977.1"/>
</dbReference>
<evidence type="ECO:0000256" key="7">
    <source>
        <dbReference type="SAM" id="Phobius"/>
    </source>
</evidence>
<dbReference type="PANTHER" id="PTHR44329">
    <property type="entry name" value="SERINE/THREONINE-PROTEIN KINASE TNNI3K-RELATED"/>
    <property type="match status" value="1"/>
</dbReference>
<dbReference type="OMA" id="MALECIA"/>
<feature type="domain" description="Protein kinase" evidence="8">
    <location>
        <begin position="695"/>
        <end position="960"/>
    </location>
</feature>
<keyword evidence="1" id="KW-0723">Serine/threonine-protein kinase</keyword>
<gene>
    <name evidence="9" type="ORF">SDRG_07159</name>
</gene>
<keyword evidence="2" id="KW-0433">Leucine-rich repeat</keyword>
<organism evidence="9 10">
    <name type="scientific">Saprolegnia diclina (strain VS20)</name>
    <dbReference type="NCBI Taxonomy" id="1156394"/>
    <lineage>
        <taxon>Eukaryota</taxon>
        <taxon>Sar</taxon>
        <taxon>Stramenopiles</taxon>
        <taxon>Oomycota</taxon>
        <taxon>Saprolegniomycetes</taxon>
        <taxon>Saprolegniales</taxon>
        <taxon>Saprolegniaceae</taxon>
        <taxon>Saprolegnia</taxon>
    </lineage>
</organism>
<evidence type="ECO:0000256" key="1">
    <source>
        <dbReference type="ARBA" id="ARBA00022527"/>
    </source>
</evidence>
<keyword evidence="7" id="KW-0472">Membrane</keyword>
<keyword evidence="5 6" id="KW-0067">ATP-binding</keyword>
<dbReference type="OrthoDB" id="65025at2759"/>
<evidence type="ECO:0000256" key="3">
    <source>
        <dbReference type="ARBA" id="ARBA00022737"/>
    </source>
</evidence>
<keyword evidence="9" id="KW-0808">Transferase</keyword>
<dbReference type="eggNOG" id="KOG0192">
    <property type="taxonomic scope" value="Eukaryota"/>
</dbReference>
<dbReference type="VEuPathDB" id="FungiDB:SDRG_07159"/>
<dbReference type="PROSITE" id="PS00108">
    <property type="entry name" value="PROTEIN_KINASE_ST"/>
    <property type="match status" value="1"/>
</dbReference>
<name>T0QC58_SAPDV</name>
<dbReference type="InterPro" id="IPR000719">
    <property type="entry name" value="Prot_kinase_dom"/>
</dbReference>
<reference evidence="9 10" key="1">
    <citation type="submission" date="2012-04" db="EMBL/GenBank/DDBJ databases">
        <title>The Genome Sequence of Saprolegnia declina VS20.</title>
        <authorList>
            <consortium name="The Broad Institute Genome Sequencing Platform"/>
            <person name="Russ C."/>
            <person name="Nusbaum C."/>
            <person name="Tyler B."/>
            <person name="van West P."/>
            <person name="Dieguez-Uribeondo J."/>
            <person name="de Bruijn I."/>
            <person name="Tripathy S."/>
            <person name="Jiang R."/>
            <person name="Young S.K."/>
            <person name="Zeng Q."/>
            <person name="Gargeya S."/>
            <person name="Fitzgerald M."/>
            <person name="Haas B."/>
            <person name="Abouelleil A."/>
            <person name="Alvarado L."/>
            <person name="Arachchi H.M."/>
            <person name="Berlin A."/>
            <person name="Chapman S.B."/>
            <person name="Goldberg J."/>
            <person name="Griggs A."/>
            <person name="Gujja S."/>
            <person name="Hansen M."/>
            <person name="Howarth C."/>
            <person name="Imamovic A."/>
            <person name="Larimer J."/>
            <person name="McCowen C."/>
            <person name="Montmayeur A."/>
            <person name="Murphy C."/>
            <person name="Neiman D."/>
            <person name="Pearson M."/>
            <person name="Priest M."/>
            <person name="Roberts A."/>
            <person name="Saif S."/>
            <person name="Shea T."/>
            <person name="Sisk P."/>
            <person name="Sykes S."/>
            <person name="Wortman J."/>
            <person name="Nusbaum C."/>
            <person name="Birren B."/>
        </authorList>
    </citation>
    <scope>NUCLEOTIDE SEQUENCE [LARGE SCALE GENOMIC DNA]</scope>
    <source>
        <strain evidence="9 10">VS20</strain>
    </source>
</reference>
<dbReference type="GO" id="GO:0004674">
    <property type="term" value="F:protein serine/threonine kinase activity"/>
    <property type="evidence" value="ECO:0007669"/>
    <property type="project" value="UniProtKB-KW"/>
</dbReference>
<dbReference type="SMART" id="SM00365">
    <property type="entry name" value="LRR_SD22"/>
    <property type="match status" value="2"/>
</dbReference>
<evidence type="ECO:0000256" key="5">
    <source>
        <dbReference type="ARBA" id="ARBA00022840"/>
    </source>
</evidence>
<dbReference type="PANTHER" id="PTHR44329:SF214">
    <property type="entry name" value="PROTEIN KINASE DOMAIN-CONTAINING PROTEIN"/>
    <property type="match status" value="1"/>
</dbReference>
<dbReference type="SMART" id="SM00220">
    <property type="entry name" value="S_TKc"/>
    <property type="match status" value="1"/>
</dbReference>
<dbReference type="InParanoid" id="T0QC58"/>
<dbReference type="InterPro" id="IPR017441">
    <property type="entry name" value="Protein_kinase_ATP_BS"/>
</dbReference>
<dbReference type="Gene3D" id="3.30.200.20">
    <property type="entry name" value="Phosphorylase Kinase, domain 1"/>
    <property type="match status" value="1"/>
</dbReference>
<dbReference type="PROSITE" id="PS00107">
    <property type="entry name" value="PROTEIN_KINASE_ATP"/>
    <property type="match status" value="1"/>
</dbReference>
<dbReference type="CDD" id="cd13999">
    <property type="entry name" value="STKc_MAP3K-like"/>
    <property type="match status" value="1"/>
</dbReference>
<keyword evidence="10" id="KW-1185">Reference proteome</keyword>
<dbReference type="Proteomes" id="UP000030762">
    <property type="component" value="Unassembled WGS sequence"/>
</dbReference>
<dbReference type="STRING" id="1156394.T0QC58"/>
<evidence type="ECO:0000256" key="6">
    <source>
        <dbReference type="PROSITE-ProRule" id="PRU10141"/>
    </source>
</evidence>
<accession>T0QC58</accession>
<keyword evidence="9" id="KW-0418">Kinase</keyword>
<feature type="binding site" evidence="6">
    <location>
        <position position="722"/>
    </location>
    <ligand>
        <name>ATP</name>
        <dbReference type="ChEBI" id="CHEBI:30616"/>
    </ligand>
</feature>
<dbReference type="PROSITE" id="PS50011">
    <property type="entry name" value="PROTEIN_KINASE_DOM"/>
    <property type="match status" value="1"/>
</dbReference>
<feature type="transmembrane region" description="Helical" evidence="7">
    <location>
        <begin position="617"/>
        <end position="641"/>
    </location>
</feature>
<dbReference type="Gene3D" id="3.80.10.10">
    <property type="entry name" value="Ribonuclease Inhibitor"/>
    <property type="match status" value="2"/>
</dbReference>
<dbReference type="InterPro" id="IPR008271">
    <property type="entry name" value="Ser/Thr_kinase_AS"/>
</dbReference>
<dbReference type="PROSITE" id="PS51450">
    <property type="entry name" value="LRR"/>
    <property type="match status" value="1"/>
</dbReference>
<keyword evidence="3" id="KW-0677">Repeat</keyword>
<dbReference type="EMBL" id="JH767151">
    <property type="protein sequence ID" value="EQC35449.1"/>
    <property type="molecule type" value="Genomic_DNA"/>
</dbReference>
<dbReference type="SUPFAM" id="SSF52058">
    <property type="entry name" value="L domain-like"/>
    <property type="match status" value="2"/>
</dbReference>
<dbReference type="InterPro" id="IPR032675">
    <property type="entry name" value="LRR_dom_sf"/>
</dbReference>
<evidence type="ECO:0000259" key="8">
    <source>
        <dbReference type="PROSITE" id="PS50011"/>
    </source>
</evidence>
<sequence length="972" mass="107567">MSTTRLPAVVTPAVPTAISPMVDWSTTCPFGAYSSTFSFDTPFCPPSTACLVDSKCQRTKVFESSVRELEIDDHIDLIENLPNMTTLTFRSNGLVRIGLPLSQLPTTTSAPTSFNISSVYRVEMALVANLTLVDNPYIMGDVYLPYELTTLRMLNGTSNLDQFRIRYWPPQLKHLAVEGSEVVSFSSLTESYYNRSGSVTPLETFSGRYNAVRQFEDFPPAEILDLSDNWIKLVRTTAFENATSLILDNNPVVTVYNVGSPRNQFSFRCANCNISIFQTDAASLTTLQNAKALPSATSLAADCEARNTVLQTLPNFLSTGICVVPSSIVPNPGNLVVVPTCFPNATQALTSTNCLSKGAEFCLVDAQCREVEPFFGRDETMDFQGKPSFSLAVLSFPNIHSLTIRNANVSFLNATSVSTLENLKLVNITWSNLATNAPPLPALTSFECVNCGWGAMSDAYPWPSSLKRLSLRGNKLMSFREDATGNWPKNLDFLDFSDNSIETFEGIPSSRELVMCNNRMRTLDLKDFNHARFLDFSSNALRKITLNSIDSHDNITLILEGKSLATLTVDDATFRSLQAGNVTFVSAQGTSVCEMGELRTASSRQDSFSACVVGKSWTAAMIIGVCLGSAFVMGCIVYVVMRVRRHKLSRSMIDNNFAALVELSSDKEEQLKFLSSIEASVTTSLTPHRLNTDVKLLDTILGRGAYGEVVLGEYNGRLVAVKRLREDNATIKNIETFIQEIELMSRFDSPFLVQFVGASWTHLADMKCVVEYMEKGDLQTYLEATTEDKEVLFPWADKIRSARDMTRGLVYLHNQNVIHRDLKSRNVMLTAALEAKLGDFGIARDATDESMTNAVGTYRWTAPEVLKGKHYDTKADIYSFGMILTELDTHAVPYADMVNDRGQALGNFTIMYKVMQGKIKPTLSESCPDWLREMALECIAFSPDDRPTALQLEARLEALLIATESIVTSPTH</sequence>
<dbReference type="SUPFAM" id="SSF56112">
    <property type="entry name" value="Protein kinase-like (PK-like)"/>
    <property type="match status" value="1"/>
</dbReference>
<evidence type="ECO:0000313" key="10">
    <source>
        <dbReference type="Proteomes" id="UP000030762"/>
    </source>
</evidence>